<dbReference type="PANTHER" id="PTHR43124:SF3">
    <property type="entry name" value="CHLORAMPHENICOL EFFLUX PUMP RV0191"/>
    <property type="match status" value="1"/>
</dbReference>
<dbReference type="InterPro" id="IPR011701">
    <property type="entry name" value="MFS"/>
</dbReference>
<dbReference type="OrthoDB" id="9788453at2"/>
<evidence type="ECO:0000313" key="9">
    <source>
        <dbReference type="Proteomes" id="UP000319980"/>
    </source>
</evidence>
<feature type="transmembrane region" description="Helical" evidence="6">
    <location>
        <begin position="90"/>
        <end position="109"/>
    </location>
</feature>
<feature type="transmembrane region" description="Helical" evidence="6">
    <location>
        <begin position="176"/>
        <end position="198"/>
    </location>
</feature>
<evidence type="ECO:0000256" key="5">
    <source>
        <dbReference type="ARBA" id="ARBA00023136"/>
    </source>
</evidence>
<dbReference type="PANTHER" id="PTHR43124">
    <property type="entry name" value="PURINE EFFLUX PUMP PBUE"/>
    <property type="match status" value="1"/>
</dbReference>
<dbReference type="InterPro" id="IPR020846">
    <property type="entry name" value="MFS_dom"/>
</dbReference>
<feature type="transmembrane region" description="Helical" evidence="6">
    <location>
        <begin position="254"/>
        <end position="279"/>
    </location>
</feature>
<dbReference type="CDD" id="cd17324">
    <property type="entry name" value="MFS_NepI_like"/>
    <property type="match status" value="1"/>
</dbReference>
<evidence type="ECO:0000256" key="6">
    <source>
        <dbReference type="SAM" id="Phobius"/>
    </source>
</evidence>
<dbReference type="AlphaFoldDB" id="A0A5C5U992"/>
<dbReference type="EMBL" id="VOHK01000002">
    <property type="protein sequence ID" value="TWT22467.1"/>
    <property type="molecule type" value="Genomic_DNA"/>
</dbReference>
<gene>
    <name evidence="8" type="ORF">FQY83_05435</name>
</gene>
<evidence type="ECO:0000256" key="2">
    <source>
        <dbReference type="ARBA" id="ARBA00022475"/>
    </source>
</evidence>
<dbReference type="InterPro" id="IPR036259">
    <property type="entry name" value="MFS_trans_sf"/>
</dbReference>
<evidence type="ECO:0000256" key="1">
    <source>
        <dbReference type="ARBA" id="ARBA00004651"/>
    </source>
</evidence>
<keyword evidence="4 6" id="KW-1133">Transmembrane helix</keyword>
<keyword evidence="3 6" id="KW-0812">Transmembrane</keyword>
<feature type="transmembrane region" description="Helical" evidence="6">
    <location>
        <begin position="148"/>
        <end position="170"/>
    </location>
</feature>
<dbReference type="PROSITE" id="PS50850">
    <property type="entry name" value="MFS"/>
    <property type="match status" value="1"/>
</dbReference>
<name>A0A5C5U992_9GAMM</name>
<feature type="transmembrane region" description="Helical" evidence="6">
    <location>
        <begin position="286"/>
        <end position="305"/>
    </location>
</feature>
<feature type="transmembrane region" description="Helical" evidence="6">
    <location>
        <begin position="219"/>
        <end position="242"/>
    </location>
</feature>
<comment type="caution">
    <text evidence="8">The sequence shown here is derived from an EMBL/GenBank/DDBJ whole genome shotgun (WGS) entry which is preliminary data.</text>
</comment>
<dbReference type="RefSeq" id="WP_146385845.1">
    <property type="nucleotide sequence ID" value="NZ_VOHK01000002.1"/>
</dbReference>
<keyword evidence="2" id="KW-1003">Cell membrane</keyword>
<dbReference type="Pfam" id="PF07690">
    <property type="entry name" value="MFS_1"/>
    <property type="match status" value="1"/>
</dbReference>
<organism evidence="8 9">
    <name type="scientific">Luteimonas marina</name>
    <dbReference type="NCBI Taxonomy" id="488485"/>
    <lineage>
        <taxon>Bacteria</taxon>
        <taxon>Pseudomonadati</taxon>
        <taxon>Pseudomonadota</taxon>
        <taxon>Gammaproteobacteria</taxon>
        <taxon>Lysobacterales</taxon>
        <taxon>Lysobacteraceae</taxon>
        <taxon>Luteimonas</taxon>
    </lineage>
</organism>
<sequence length="413" mass="42161">MTPTSPGATPAAAPALPARQVALILFALAMGGFAIGTSEFVAMGLISEIARGVGVSEPQVGHAISAYALGVVVGAPLLAILGARQRRRTLLLWLMAFYALGNLLSALAPHYGSLLLFRFIAGLPHGAYFGIAALVAAHVSPPDRRGQAVGRVMLGLSVALLVGNPLATWMGQVFSWRYAFAAVSLIALATVAMTARVLPPGLGAPRTDALRELRDFNRAPVWLALGTGAIGFAGMFAVFAYLPPTLVHVTGTGAGFVPFALAAFGVGSIVGSLAGGWLFDRFGFRAAALLLLWSIAVLLAFPFAAQHAWTVLPAITLVGTMGALATVLQSHLMDVAGEAQTLAAASNHSAFNTANALGPWLGGMAITAGLGWTSTAYVGVATALGGLLMYLLARRASAPVAGDARPAAECGGG</sequence>
<evidence type="ECO:0000313" key="8">
    <source>
        <dbReference type="EMBL" id="TWT22467.1"/>
    </source>
</evidence>
<feature type="transmembrane region" description="Helical" evidence="6">
    <location>
        <begin position="66"/>
        <end position="83"/>
    </location>
</feature>
<evidence type="ECO:0000256" key="4">
    <source>
        <dbReference type="ARBA" id="ARBA00022989"/>
    </source>
</evidence>
<evidence type="ECO:0000256" key="3">
    <source>
        <dbReference type="ARBA" id="ARBA00022692"/>
    </source>
</evidence>
<reference evidence="8 9" key="1">
    <citation type="journal article" date="2008" name="Int. J. Syst. Evol. Microbiol.">
        <title>Luteimonas marina sp. nov., isolated from seawater.</title>
        <authorList>
            <person name="Baik K.S."/>
            <person name="Park S.C."/>
            <person name="Kim M.S."/>
            <person name="Kim E.M."/>
            <person name="Park C."/>
            <person name="Chun J."/>
            <person name="Seong C.N."/>
        </authorList>
    </citation>
    <scope>NUCLEOTIDE SEQUENCE [LARGE SCALE GENOMIC DNA]</scope>
    <source>
        <strain evidence="8 9">FR1330</strain>
    </source>
</reference>
<comment type="subcellular location">
    <subcellularLocation>
        <location evidence="1">Cell membrane</location>
        <topology evidence="1">Multi-pass membrane protein</topology>
    </subcellularLocation>
</comment>
<protein>
    <submittedName>
        <fullName evidence="8">MFS transporter</fullName>
    </submittedName>
</protein>
<feature type="transmembrane region" description="Helical" evidence="6">
    <location>
        <begin position="21"/>
        <end position="46"/>
    </location>
</feature>
<dbReference type="GO" id="GO:0022857">
    <property type="term" value="F:transmembrane transporter activity"/>
    <property type="evidence" value="ECO:0007669"/>
    <property type="project" value="InterPro"/>
</dbReference>
<feature type="domain" description="Major facilitator superfamily (MFS) profile" evidence="7">
    <location>
        <begin position="24"/>
        <end position="397"/>
    </location>
</feature>
<dbReference type="Gene3D" id="1.20.1250.20">
    <property type="entry name" value="MFS general substrate transporter like domains"/>
    <property type="match status" value="2"/>
</dbReference>
<proteinExistence type="predicted"/>
<accession>A0A5C5U992</accession>
<feature type="transmembrane region" description="Helical" evidence="6">
    <location>
        <begin position="115"/>
        <end position="136"/>
    </location>
</feature>
<dbReference type="Proteomes" id="UP000319980">
    <property type="component" value="Unassembled WGS sequence"/>
</dbReference>
<evidence type="ECO:0000259" key="7">
    <source>
        <dbReference type="PROSITE" id="PS50850"/>
    </source>
</evidence>
<keyword evidence="5 6" id="KW-0472">Membrane</keyword>
<feature type="transmembrane region" description="Helical" evidence="6">
    <location>
        <begin position="376"/>
        <end position="393"/>
    </location>
</feature>
<dbReference type="SUPFAM" id="SSF103473">
    <property type="entry name" value="MFS general substrate transporter"/>
    <property type="match status" value="1"/>
</dbReference>
<dbReference type="GO" id="GO:0005886">
    <property type="term" value="C:plasma membrane"/>
    <property type="evidence" value="ECO:0007669"/>
    <property type="project" value="UniProtKB-SubCell"/>
</dbReference>
<dbReference type="InterPro" id="IPR050189">
    <property type="entry name" value="MFS_Efflux_Transporters"/>
</dbReference>
<keyword evidence="9" id="KW-1185">Reference proteome</keyword>